<reference evidence="1 2" key="1">
    <citation type="journal article" date="2021" name="BMC Genomics">
        <title>Datura genome reveals duplications of psychoactive alkaloid biosynthetic genes and high mutation rate following tissue culture.</title>
        <authorList>
            <person name="Rajewski A."/>
            <person name="Carter-House D."/>
            <person name="Stajich J."/>
            <person name="Litt A."/>
        </authorList>
    </citation>
    <scope>NUCLEOTIDE SEQUENCE [LARGE SCALE GENOMIC DNA]</scope>
    <source>
        <strain evidence="1">AR-01</strain>
    </source>
</reference>
<evidence type="ECO:0000313" key="1">
    <source>
        <dbReference type="EMBL" id="MCE0482425.1"/>
    </source>
</evidence>
<accession>A0ABS8VRH0</accession>
<evidence type="ECO:0000313" key="2">
    <source>
        <dbReference type="Proteomes" id="UP000823775"/>
    </source>
</evidence>
<organism evidence="1 2">
    <name type="scientific">Datura stramonium</name>
    <name type="common">Jimsonweed</name>
    <name type="synonym">Common thornapple</name>
    <dbReference type="NCBI Taxonomy" id="4076"/>
    <lineage>
        <taxon>Eukaryota</taxon>
        <taxon>Viridiplantae</taxon>
        <taxon>Streptophyta</taxon>
        <taxon>Embryophyta</taxon>
        <taxon>Tracheophyta</taxon>
        <taxon>Spermatophyta</taxon>
        <taxon>Magnoliopsida</taxon>
        <taxon>eudicotyledons</taxon>
        <taxon>Gunneridae</taxon>
        <taxon>Pentapetalae</taxon>
        <taxon>asterids</taxon>
        <taxon>lamiids</taxon>
        <taxon>Solanales</taxon>
        <taxon>Solanaceae</taxon>
        <taxon>Solanoideae</taxon>
        <taxon>Datureae</taxon>
        <taxon>Datura</taxon>
    </lineage>
</organism>
<dbReference type="EMBL" id="JACEIK010005923">
    <property type="protein sequence ID" value="MCE0482425.1"/>
    <property type="molecule type" value="Genomic_DNA"/>
</dbReference>
<proteinExistence type="predicted"/>
<dbReference type="Proteomes" id="UP000823775">
    <property type="component" value="Unassembled WGS sequence"/>
</dbReference>
<gene>
    <name evidence="1" type="ORF">HAX54_041206</name>
</gene>
<keyword evidence="2" id="KW-1185">Reference proteome</keyword>
<comment type="caution">
    <text evidence="1">The sequence shown here is derived from an EMBL/GenBank/DDBJ whole genome shotgun (WGS) entry which is preliminary data.</text>
</comment>
<protein>
    <submittedName>
        <fullName evidence="1">Uncharacterized protein</fullName>
    </submittedName>
</protein>
<name>A0ABS8VRH0_DATST</name>
<sequence length="162" mass="19165">MSGESLVKLWIQLWGYRLLLGTHISLELRESRVVIRHIRSISRRNSKGKTPMTNTTTQTLPSDEAQCIAHILFGLARMEEYYVSIKENRLIHAETQFEVESFGNDFPHIYYQIDMRDWGPLTIPVDHYFPELVWEFYAFYRDWKCILRHKGQVDTMPCLPSV</sequence>